<dbReference type="AlphaFoldDB" id="A0A3N5C5Q6"/>
<dbReference type="InterPro" id="IPR021739">
    <property type="entry name" value="SaV-like"/>
</dbReference>
<dbReference type="Proteomes" id="UP000277108">
    <property type="component" value="Unassembled WGS sequence"/>
</dbReference>
<gene>
    <name evidence="1" type="ORF">EDD62_1712</name>
</gene>
<comment type="caution">
    <text evidence="1">The sequence shown here is derived from an EMBL/GenBank/DDBJ whole genome shotgun (WGS) entry which is preliminary data.</text>
</comment>
<dbReference type="EMBL" id="RKRK01000006">
    <property type="protein sequence ID" value="RPF54752.1"/>
    <property type="molecule type" value="Genomic_DNA"/>
</dbReference>
<reference evidence="1 2" key="1">
    <citation type="submission" date="2018-11" db="EMBL/GenBank/DDBJ databases">
        <title>Genomic Encyclopedia of Type Strains, Phase IV (KMG-IV): sequencing the most valuable type-strain genomes for metagenomic binning, comparative biology and taxonomic classification.</title>
        <authorList>
            <person name="Goeker M."/>
        </authorList>
    </citation>
    <scope>NUCLEOTIDE SEQUENCE [LARGE SCALE GENOMIC DNA]</scope>
    <source>
        <strain evidence="1 2">DSM 29158</strain>
    </source>
</reference>
<dbReference type="OrthoDB" id="1684418at2"/>
<evidence type="ECO:0000313" key="2">
    <source>
        <dbReference type="Proteomes" id="UP000277108"/>
    </source>
</evidence>
<dbReference type="RefSeq" id="WP_123808626.1">
    <property type="nucleotide sequence ID" value="NZ_RKRK01000006.1"/>
</dbReference>
<sequence length="221" mass="26100">MVRLFTFEEAKEIITKEFQYGNKTYTTVPNKPTMARPCLVWYFDEDLFAQYNGETLYSEHNERYFTLEIIEDKERDYYHASKERLAEILDVNYEVIKREMEPKAKTLKEYSTGITANSLSFTSDDVKIEKELPTVSLPTDILFEMPEEEEEDVVHHPTHYNYGNIETIELIREIVSGYDDPFQAYCIGNAIKYLSRAPHKHENITEDLRKAMKYIEFATEN</sequence>
<name>A0A3N5C5Q6_9BACL</name>
<evidence type="ECO:0000313" key="1">
    <source>
        <dbReference type="EMBL" id="RPF54752.1"/>
    </source>
</evidence>
<keyword evidence="2" id="KW-1185">Reference proteome</keyword>
<proteinExistence type="predicted"/>
<organism evidence="1 2">
    <name type="scientific">Abyssicoccus albus</name>
    <dbReference type="NCBI Taxonomy" id="1817405"/>
    <lineage>
        <taxon>Bacteria</taxon>
        <taxon>Bacillati</taxon>
        <taxon>Bacillota</taxon>
        <taxon>Bacilli</taxon>
        <taxon>Bacillales</taxon>
        <taxon>Abyssicoccaceae</taxon>
    </lineage>
</organism>
<accession>A0A3N5C5Q6</accession>
<protein>
    <submittedName>
        <fullName evidence="1">Uncharacterized protein DUF3310</fullName>
    </submittedName>
</protein>
<dbReference type="Pfam" id="PF11753">
    <property type="entry name" value="DUF3310"/>
    <property type="match status" value="1"/>
</dbReference>